<feature type="domain" description="GST N-terminal" evidence="3">
    <location>
        <begin position="18"/>
        <end position="100"/>
    </location>
</feature>
<dbReference type="SUPFAM" id="SSF47616">
    <property type="entry name" value="GST C-terminal domain-like"/>
    <property type="match status" value="1"/>
</dbReference>
<feature type="domain" description="GST C-terminal" evidence="4">
    <location>
        <begin position="105"/>
        <end position="242"/>
    </location>
</feature>
<dbReference type="InterPro" id="IPR004046">
    <property type="entry name" value="GST_C"/>
</dbReference>
<sequence length="247" mass="27805">MGCGGSKDANAGAARFSSRLTVYGDHFNSDTRTLLGILKIARVNHSFEKVNMLNEEHRKEAYLAQNPSGQIPMITEGQFKIIGGGNTLINYLVNAHKQIADQLHPEEQRGEIEKYLNWFQSKMRPETQRLIRMIVPAKVLGGNPASAEDKHKQRDTIYGRHGILSVLDKKLGEQGPYICGDKMTVVDVLFYCEVSTILMLTLKSDDDLGANNPNINKWFLKMKHTEGMTDLDNELADIIRKFDLAEK</sequence>
<dbReference type="AlphaFoldDB" id="A0A8J8SZN8"/>
<evidence type="ECO:0000259" key="4">
    <source>
        <dbReference type="PROSITE" id="PS50405"/>
    </source>
</evidence>
<dbReference type="InterPro" id="IPR036249">
    <property type="entry name" value="Thioredoxin-like_sf"/>
</dbReference>
<evidence type="ECO:0000256" key="1">
    <source>
        <dbReference type="ARBA" id="ARBA00004496"/>
    </source>
</evidence>
<gene>
    <name evidence="5" type="ORF">FGO68_gene16656</name>
</gene>
<keyword evidence="2" id="KW-0963">Cytoplasm</keyword>
<dbReference type="PANTHER" id="PTHR43917:SF8">
    <property type="entry name" value="GH16740P-RELATED"/>
    <property type="match status" value="1"/>
</dbReference>
<dbReference type="PANTHER" id="PTHR43917">
    <property type="match status" value="1"/>
</dbReference>
<dbReference type="Gene3D" id="3.40.30.10">
    <property type="entry name" value="Glutaredoxin"/>
    <property type="match status" value="1"/>
</dbReference>
<dbReference type="Gene3D" id="1.20.1050.10">
    <property type="match status" value="1"/>
</dbReference>
<dbReference type="GO" id="GO:0005737">
    <property type="term" value="C:cytoplasm"/>
    <property type="evidence" value="ECO:0007669"/>
    <property type="project" value="UniProtKB-SubCell"/>
</dbReference>
<dbReference type="InterPro" id="IPR010987">
    <property type="entry name" value="Glutathione-S-Trfase_C-like"/>
</dbReference>
<evidence type="ECO:0000256" key="2">
    <source>
        <dbReference type="ARBA" id="ARBA00022490"/>
    </source>
</evidence>
<dbReference type="InterPro" id="IPR004045">
    <property type="entry name" value="Glutathione_S-Trfase_N"/>
</dbReference>
<dbReference type="InterPro" id="IPR036282">
    <property type="entry name" value="Glutathione-S-Trfase_C_sf"/>
</dbReference>
<dbReference type="SFLD" id="SFLDS00019">
    <property type="entry name" value="Glutathione_Transferase_(cytos"/>
    <property type="match status" value="1"/>
</dbReference>
<evidence type="ECO:0000259" key="3">
    <source>
        <dbReference type="PROSITE" id="PS50404"/>
    </source>
</evidence>
<dbReference type="EMBL" id="RRYP01014057">
    <property type="protein sequence ID" value="TNV76173.1"/>
    <property type="molecule type" value="Genomic_DNA"/>
</dbReference>
<evidence type="ECO:0000313" key="5">
    <source>
        <dbReference type="EMBL" id="TNV76173.1"/>
    </source>
</evidence>
<proteinExistence type="predicted"/>
<protein>
    <recommendedName>
        <fullName evidence="7">Glutathione S-transferase</fullName>
    </recommendedName>
</protein>
<dbReference type="PROSITE" id="PS50404">
    <property type="entry name" value="GST_NTER"/>
    <property type="match status" value="1"/>
</dbReference>
<evidence type="ECO:0000313" key="6">
    <source>
        <dbReference type="Proteomes" id="UP000785679"/>
    </source>
</evidence>
<dbReference type="Pfam" id="PF00043">
    <property type="entry name" value="GST_C"/>
    <property type="match status" value="1"/>
</dbReference>
<evidence type="ECO:0008006" key="7">
    <source>
        <dbReference type="Google" id="ProtNLM"/>
    </source>
</evidence>
<dbReference type="PROSITE" id="PS50405">
    <property type="entry name" value="GST_CTER"/>
    <property type="match status" value="1"/>
</dbReference>
<dbReference type="InterPro" id="IPR040079">
    <property type="entry name" value="Glutathione_S-Trfase"/>
</dbReference>
<reference evidence="5" key="1">
    <citation type="submission" date="2019-06" db="EMBL/GenBank/DDBJ databases">
        <authorList>
            <person name="Zheng W."/>
        </authorList>
    </citation>
    <scope>NUCLEOTIDE SEQUENCE</scope>
    <source>
        <strain evidence="5">QDHG01</strain>
    </source>
</reference>
<accession>A0A8J8SZN8</accession>
<dbReference type="InterPro" id="IPR051369">
    <property type="entry name" value="GST_Theta"/>
</dbReference>
<name>A0A8J8SZN8_HALGN</name>
<comment type="caution">
    <text evidence="5">The sequence shown here is derived from an EMBL/GenBank/DDBJ whole genome shotgun (WGS) entry which is preliminary data.</text>
</comment>
<organism evidence="5 6">
    <name type="scientific">Halteria grandinella</name>
    <dbReference type="NCBI Taxonomy" id="5974"/>
    <lineage>
        <taxon>Eukaryota</taxon>
        <taxon>Sar</taxon>
        <taxon>Alveolata</taxon>
        <taxon>Ciliophora</taxon>
        <taxon>Intramacronucleata</taxon>
        <taxon>Spirotrichea</taxon>
        <taxon>Stichotrichia</taxon>
        <taxon>Sporadotrichida</taxon>
        <taxon>Halteriidae</taxon>
        <taxon>Halteria</taxon>
    </lineage>
</organism>
<comment type="subcellular location">
    <subcellularLocation>
        <location evidence="1">Cytoplasm</location>
    </subcellularLocation>
</comment>
<dbReference type="OrthoDB" id="422574at2759"/>
<dbReference type="SUPFAM" id="SSF52833">
    <property type="entry name" value="Thioredoxin-like"/>
    <property type="match status" value="1"/>
</dbReference>
<dbReference type="Proteomes" id="UP000785679">
    <property type="component" value="Unassembled WGS sequence"/>
</dbReference>
<keyword evidence="6" id="KW-1185">Reference proteome</keyword>